<proteinExistence type="predicted"/>
<dbReference type="EMBL" id="JACGWT010000002">
    <property type="protein sequence ID" value="MBA8794065.1"/>
    <property type="molecule type" value="Genomic_DNA"/>
</dbReference>
<dbReference type="AlphaFoldDB" id="A0A7W3IRY5"/>
<dbReference type="RefSeq" id="WP_182559587.1">
    <property type="nucleotide sequence ID" value="NZ_JACGWT010000002.1"/>
</dbReference>
<organism evidence="1 2">
    <name type="scientific">Microlunatus kandeliicorticis</name>
    <dbReference type="NCBI Taxonomy" id="1759536"/>
    <lineage>
        <taxon>Bacteria</taxon>
        <taxon>Bacillati</taxon>
        <taxon>Actinomycetota</taxon>
        <taxon>Actinomycetes</taxon>
        <taxon>Propionibacteriales</taxon>
        <taxon>Propionibacteriaceae</taxon>
        <taxon>Microlunatus</taxon>
    </lineage>
</organism>
<evidence type="ECO:0000313" key="1">
    <source>
        <dbReference type="EMBL" id="MBA8794065.1"/>
    </source>
</evidence>
<dbReference type="Proteomes" id="UP000523079">
    <property type="component" value="Unassembled WGS sequence"/>
</dbReference>
<protein>
    <submittedName>
        <fullName evidence="1">Uncharacterized protein</fullName>
    </submittedName>
</protein>
<gene>
    <name evidence="1" type="ORF">FHX74_001670</name>
</gene>
<evidence type="ECO:0000313" key="2">
    <source>
        <dbReference type="Proteomes" id="UP000523079"/>
    </source>
</evidence>
<sequence length="156" mass="17251">MVADLSAHASSGAPFEFPDRLPYVLDLLAGVRRQINEGLKSASPTVLAWWRSQLTPRRRAITEMRNAALKRLDQQVEEAGFFQVFSSDGTIKTTTTSLMGESTSQRTVPSGDVVRISTGWQFVGGIFNGEDVLRVVREELDDLAKLLVEAKRRAGE</sequence>
<name>A0A7W3IRY5_9ACTN</name>
<keyword evidence="2" id="KW-1185">Reference proteome</keyword>
<comment type="caution">
    <text evidence="1">The sequence shown here is derived from an EMBL/GenBank/DDBJ whole genome shotgun (WGS) entry which is preliminary data.</text>
</comment>
<reference evidence="1 2" key="1">
    <citation type="submission" date="2020-07" db="EMBL/GenBank/DDBJ databases">
        <title>Sequencing the genomes of 1000 actinobacteria strains.</title>
        <authorList>
            <person name="Klenk H.-P."/>
        </authorList>
    </citation>
    <scope>NUCLEOTIDE SEQUENCE [LARGE SCALE GENOMIC DNA]</scope>
    <source>
        <strain evidence="1 2">DSM 100723</strain>
    </source>
</reference>
<accession>A0A7W3IRY5</accession>